<keyword evidence="3" id="KW-1185">Reference proteome</keyword>
<name>A0AAN9TEC6_9HEMI</name>
<evidence type="ECO:0000313" key="3">
    <source>
        <dbReference type="Proteomes" id="UP001367676"/>
    </source>
</evidence>
<comment type="caution">
    <text evidence="2">The sequence shown here is derived from an EMBL/GenBank/DDBJ whole genome shotgun (WGS) entry which is preliminary data.</text>
</comment>
<sequence length="218" mass="23897">MLESLLVAIRMSGCVNGSTNGLSSLEATGEQRFSFGKISKVTSLASSVLEAEYPSVSQDTVGLSATNSGEVKTVFCEVNSVVKEGTVKPLSEGEEEEVEWTVLALSDNFVVTQSEDDPLNPCSHELSDYGLDVNVEELRKFDERLSGSGRRRGRPALYPRGQSPWLRRSVCPAGRPRIYPVGKRPVYIRTGRPAGRPRKESRLLRQYSSDESYASSSS</sequence>
<proteinExistence type="predicted"/>
<reference evidence="2 3" key="1">
    <citation type="submission" date="2024-03" db="EMBL/GenBank/DDBJ databases">
        <title>Adaptation during the transition from Ophiocordyceps entomopathogen to insect associate is accompanied by gene loss and intensified selection.</title>
        <authorList>
            <person name="Ward C.M."/>
            <person name="Onetto C.A."/>
            <person name="Borneman A.R."/>
        </authorList>
    </citation>
    <scope>NUCLEOTIDE SEQUENCE [LARGE SCALE GENOMIC DNA]</scope>
    <source>
        <strain evidence="2">AWRI1</strain>
        <tissue evidence="2">Single Adult Female</tissue>
    </source>
</reference>
<accession>A0AAN9TEC6</accession>
<organism evidence="2 3">
    <name type="scientific">Parthenolecanium corni</name>
    <dbReference type="NCBI Taxonomy" id="536013"/>
    <lineage>
        <taxon>Eukaryota</taxon>
        <taxon>Metazoa</taxon>
        <taxon>Ecdysozoa</taxon>
        <taxon>Arthropoda</taxon>
        <taxon>Hexapoda</taxon>
        <taxon>Insecta</taxon>
        <taxon>Pterygota</taxon>
        <taxon>Neoptera</taxon>
        <taxon>Paraneoptera</taxon>
        <taxon>Hemiptera</taxon>
        <taxon>Sternorrhyncha</taxon>
        <taxon>Coccoidea</taxon>
        <taxon>Coccidae</taxon>
        <taxon>Parthenolecanium</taxon>
    </lineage>
</organism>
<feature type="compositionally biased region" description="Low complexity" evidence="1">
    <location>
        <begin position="209"/>
        <end position="218"/>
    </location>
</feature>
<dbReference type="EMBL" id="JBBCAQ010000027">
    <property type="protein sequence ID" value="KAK7586042.1"/>
    <property type="molecule type" value="Genomic_DNA"/>
</dbReference>
<evidence type="ECO:0000313" key="2">
    <source>
        <dbReference type="EMBL" id="KAK7586042.1"/>
    </source>
</evidence>
<evidence type="ECO:0000256" key="1">
    <source>
        <dbReference type="SAM" id="MobiDB-lite"/>
    </source>
</evidence>
<dbReference type="Proteomes" id="UP001367676">
    <property type="component" value="Unassembled WGS sequence"/>
</dbReference>
<gene>
    <name evidence="2" type="ORF">V9T40_003918</name>
</gene>
<protein>
    <submittedName>
        <fullName evidence="2">Uncharacterized protein</fullName>
    </submittedName>
</protein>
<dbReference type="AlphaFoldDB" id="A0AAN9TEC6"/>
<feature type="region of interest" description="Disordered" evidence="1">
    <location>
        <begin position="184"/>
        <end position="218"/>
    </location>
</feature>